<dbReference type="InterPro" id="IPR005876">
    <property type="entry name" value="Co_trans_ATP-bd"/>
</dbReference>
<dbReference type="InterPro" id="IPR050095">
    <property type="entry name" value="ECF_ABC_transporter_ATP-bd"/>
</dbReference>
<keyword evidence="7" id="KW-1278">Translocase</keyword>
<dbReference type="Pfam" id="PF00005">
    <property type="entry name" value="ABC_tran"/>
    <property type="match status" value="1"/>
</dbReference>
<dbReference type="GO" id="GO:0016887">
    <property type="term" value="F:ATP hydrolysis activity"/>
    <property type="evidence" value="ECO:0007669"/>
    <property type="project" value="InterPro"/>
</dbReference>
<comment type="caution">
    <text evidence="12">The sequence shown here is derived from an EMBL/GenBank/DDBJ whole genome shotgun (WGS) entry which is preliminary data.</text>
</comment>
<organism evidence="12 13">
    <name type="scientific">Candidatus Pseudoramibacter fermentans</name>
    <dbReference type="NCBI Taxonomy" id="2594427"/>
    <lineage>
        <taxon>Bacteria</taxon>
        <taxon>Bacillati</taxon>
        <taxon>Bacillota</taxon>
        <taxon>Clostridia</taxon>
        <taxon>Eubacteriales</taxon>
        <taxon>Eubacteriaceae</taxon>
        <taxon>Pseudoramibacter</taxon>
    </lineage>
</organism>
<dbReference type="NCBIfam" id="TIGR01166">
    <property type="entry name" value="cbiO"/>
    <property type="match status" value="1"/>
</dbReference>
<comment type="subcellular location">
    <subcellularLocation>
        <location evidence="1 10">Cell membrane</location>
        <topology evidence="1 10">Peripheral membrane protein</topology>
    </subcellularLocation>
</comment>
<name>A0A6L5GT73_9FIRM</name>
<dbReference type="PROSITE" id="PS00211">
    <property type="entry name" value="ABC_TRANSPORTER_1"/>
    <property type="match status" value="1"/>
</dbReference>
<proteinExistence type="inferred from homology"/>
<evidence type="ECO:0000256" key="10">
    <source>
        <dbReference type="RuleBase" id="RU364103"/>
    </source>
</evidence>
<dbReference type="GO" id="GO:0005524">
    <property type="term" value="F:ATP binding"/>
    <property type="evidence" value="ECO:0007669"/>
    <property type="project" value="UniProtKB-UniRule"/>
</dbReference>
<dbReference type="GO" id="GO:0043190">
    <property type="term" value="C:ATP-binding cassette (ABC) transporter complex"/>
    <property type="evidence" value="ECO:0007669"/>
    <property type="project" value="TreeGrafter"/>
</dbReference>
<dbReference type="InterPro" id="IPR027417">
    <property type="entry name" value="P-loop_NTPase"/>
</dbReference>
<keyword evidence="6 10" id="KW-0067">ATP-binding</keyword>
<dbReference type="FunFam" id="3.40.50.300:FF:000224">
    <property type="entry name" value="Energy-coupling factor transporter ATP-binding protein EcfA"/>
    <property type="match status" value="1"/>
</dbReference>
<dbReference type="SUPFAM" id="SSF52540">
    <property type="entry name" value="P-loop containing nucleoside triphosphate hydrolases"/>
    <property type="match status" value="1"/>
</dbReference>
<dbReference type="InterPro" id="IPR003439">
    <property type="entry name" value="ABC_transporter-like_ATP-bd"/>
</dbReference>
<dbReference type="PANTHER" id="PTHR43553">
    <property type="entry name" value="HEAVY METAL TRANSPORTER"/>
    <property type="match status" value="1"/>
</dbReference>
<dbReference type="CDD" id="cd03225">
    <property type="entry name" value="ABC_cobalt_CbiO_domain1"/>
    <property type="match status" value="1"/>
</dbReference>
<keyword evidence="5 10" id="KW-0547">Nucleotide-binding</keyword>
<evidence type="ECO:0000313" key="12">
    <source>
        <dbReference type="EMBL" id="MQM73445.1"/>
    </source>
</evidence>
<reference evidence="12" key="1">
    <citation type="journal article" date="2020" name="Appl. Environ. Microbiol.">
        <title>Medium-Chain Fatty Acid Synthesis by 'Candidatus Weimeria bifida' gen. nov., sp. nov., and 'Candidatus Pseudoramibacter fermentans' sp. nov.</title>
        <authorList>
            <person name="Scarborough M.J."/>
            <person name="Myers K.S."/>
            <person name="Donohue T.J."/>
            <person name="Noguera D.R."/>
        </authorList>
    </citation>
    <scope>NUCLEOTIDE SEQUENCE</scope>
    <source>
        <strain evidence="12">EUB1.1</strain>
    </source>
</reference>
<comment type="function">
    <text evidence="9">Probably part of an ABC transporter complex. Responsible for energy coupling to the transport system.</text>
</comment>
<evidence type="ECO:0000256" key="2">
    <source>
        <dbReference type="ARBA" id="ARBA00005417"/>
    </source>
</evidence>
<dbReference type="Proteomes" id="UP000473648">
    <property type="component" value="Unassembled WGS sequence"/>
</dbReference>
<protein>
    <recommendedName>
        <fullName evidence="10">ABC transporter ATP-binding protein</fullName>
    </recommendedName>
</protein>
<dbReference type="InterPro" id="IPR003593">
    <property type="entry name" value="AAA+_ATPase"/>
</dbReference>
<keyword evidence="8 10" id="KW-0472">Membrane</keyword>
<evidence type="ECO:0000256" key="6">
    <source>
        <dbReference type="ARBA" id="ARBA00022840"/>
    </source>
</evidence>
<dbReference type="PANTHER" id="PTHR43553:SF24">
    <property type="entry name" value="ENERGY-COUPLING FACTOR TRANSPORTER ATP-BINDING PROTEIN ECFA1"/>
    <property type="match status" value="1"/>
</dbReference>
<dbReference type="EMBL" id="VOGB01000005">
    <property type="protein sequence ID" value="MQM73445.1"/>
    <property type="molecule type" value="Genomic_DNA"/>
</dbReference>
<sequence length="283" mass="31453">MSNEPILKIRDLQYTYSSGDHQALKGINLDVMPGERICIVGNNGAGKSTFFLNVNGVLHPDAGEIYFKGEKITDKKESLNELRRGVGIVFQDADNQIIASTVMGEVSFGPINLDLPDDEVERRVDEALAEMNLSEFKHRAPHYCSGGEKKRITIADIIAMHSEVIIFDEPTAALDPLNAKMLEEALERLAAQDKTLLISTHDMDFAYRWAQKLVVFSDGQIIATGSPVEVLKNSEVCEQANLRKPMLMRVYEDMVKHGVAPDDGAYPQDVEAFDAWLDKIKAS</sequence>
<dbReference type="InterPro" id="IPR015856">
    <property type="entry name" value="ABC_transpr_CbiO/EcfA_su"/>
</dbReference>
<keyword evidence="4 10" id="KW-1003">Cell membrane</keyword>
<dbReference type="PROSITE" id="PS50893">
    <property type="entry name" value="ABC_TRANSPORTER_2"/>
    <property type="match status" value="1"/>
</dbReference>
<evidence type="ECO:0000259" key="11">
    <source>
        <dbReference type="PROSITE" id="PS50893"/>
    </source>
</evidence>
<evidence type="ECO:0000256" key="5">
    <source>
        <dbReference type="ARBA" id="ARBA00022741"/>
    </source>
</evidence>
<evidence type="ECO:0000256" key="7">
    <source>
        <dbReference type="ARBA" id="ARBA00022967"/>
    </source>
</evidence>
<dbReference type="GO" id="GO:0006824">
    <property type="term" value="P:cobalt ion transport"/>
    <property type="evidence" value="ECO:0007669"/>
    <property type="project" value="InterPro"/>
</dbReference>
<comment type="similarity">
    <text evidence="2 10">Belongs to the ABC transporter superfamily.</text>
</comment>
<evidence type="ECO:0000256" key="3">
    <source>
        <dbReference type="ARBA" id="ARBA00022448"/>
    </source>
</evidence>
<accession>A0A6L5GT73</accession>
<evidence type="ECO:0000256" key="1">
    <source>
        <dbReference type="ARBA" id="ARBA00004202"/>
    </source>
</evidence>
<feature type="domain" description="ABC transporter" evidence="11">
    <location>
        <begin position="7"/>
        <end position="243"/>
    </location>
</feature>
<keyword evidence="13" id="KW-1185">Reference proteome</keyword>
<dbReference type="SMART" id="SM00382">
    <property type="entry name" value="AAA"/>
    <property type="match status" value="1"/>
</dbReference>
<evidence type="ECO:0000256" key="9">
    <source>
        <dbReference type="ARBA" id="ARBA00025157"/>
    </source>
</evidence>
<dbReference type="AlphaFoldDB" id="A0A6L5GT73"/>
<dbReference type="Gene3D" id="3.40.50.300">
    <property type="entry name" value="P-loop containing nucleotide triphosphate hydrolases"/>
    <property type="match status" value="1"/>
</dbReference>
<comment type="function">
    <text evidence="10">Part of an ABC transporter complex. Responsible for energy coupling to the transport system.</text>
</comment>
<gene>
    <name evidence="12" type="ORF">FRC53_08555</name>
</gene>
<evidence type="ECO:0000256" key="4">
    <source>
        <dbReference type="ARBA" id="ARBA00022475"/>
    </source>
</evidence>
<dbReference type="InterPro" id="IPR017871">
    <property type="entry name" value="ABC_transporter-like_CS"/>
</dbReference>
<evidence type="ECO:0000313" key="13">
    <source>
        <dbReference type="Proteomes" id="UP000473648"/>
    </source>
</evidence>
<dbReference type="GO" id="GO:0042626">
    <property type="term" value="F:ATPase-coupled transmembrane transporter activity"/>
    <property type="evidence" value="ECO:0007669"/>
    <property type="project" value="TreeGrafter"/>
</dbReference>
<keyword evidence="3 10" id="KW-0813">Transport</keyword>
<evidence type="ECO:0000256" key="8">
    <source>
        <dbReference type="ARBA" id="ARBA00023136"/>
    </source>
</evidence>